<comment type="caution">
    <text evidence="3">The sequence shown here is derived from an EMBL/GenBank/DDBJ whole genome shotgun (WGS) entry which is preliminary data.</text>
</comment>
<keyword evidence="2" id="KW-1133">Transmembrane helix</keyword>
<keyword evidence="2" id="KW-0812">Transmembrane</keyword>
<evidence type="ECO:0000256" key="1">
    <source>
        <dbReference type="SAM" id="MobiDB-lite"/>
    </source>
</evidence>
<dbReference type="RefSeq" id="WP_201836262.1">
    <property type="nucleotide sequence ID" value="NZ_JAERRK010000007.1"/>
</dbReference>
<reference evidence="3" key="1">
    <citation type="submission" date="2021-01" db="EMBL/GenBank/DDBJ databases">
        <title>WGS of actinomycetes isolated from Thailand.</title>
        <authorList>
            <person name="Thawai C."/>
        </authorList>
    </citation>
    <scope>NUCLEOTIDE SEQUENCE</scope>
    <source>
        <strain evidence="3">RCU-197</strain>
    </source>
</reference>
<name>A0A937EK23_9ACTN</name>
<feature type="region of interest" description="Disordered" evidence="1">
    <location>
        <begin position="263"/>
        <end position="301"/>
    </location>
</feature>
<dbReference type="EMBL" id="JAERRK010000007">
    <property type="protein sequence ID" value="MBL1083566.1"/>
    <property type="molecule type" value="Genomic_DNA"/>
</dbReference>
<accession>A0A937EK23</accession>
<evidence type="ECO:0000313" key="3">
    <source>
        <dbReference type="EMBL" id="MBL1083566.1"/>
    </source>
</evidence>
<dbReference type="AlphaFoldDB" id="A0A937EK23"/>
<evidence type="ECO:0000256" key="2">
    <source>
        <dbReference type="SAM" id="Phobius"/>
    </source>
</evidence>
<keyword evidence="4" id="KW-1185">Reference proteome</keyword>
<proteinExistence type="predicted"/>
<keyword evidence="2" id="KW-0472">Membrane</keyword>
<organism evidence="3 4">
    <name type="scientific">Streptomyces actinomycinicus</name>
    <dbReference type="NCBI Taxonomy" id="1695166"/>
    <lineage>
        <taxon>Bacteria</taxon>
        <taxon>Bacillati</taxon>
        <taxon>Actinomycetota</taxon>
        <taxon>Actinomycetes</taxon>
        <taxon>Kitasatosporales</taxon>
        <taxon>Streptomycetaceae</taxon>
        <taxon>Streptomyces</taxon>
    </lineage>
</organism>
<gene>
    <name evidence="3" type="ORF">JK359_16570</name>
</gene>
<feature type="compositionally biased region" description="Polar residues" evidence="1">
    <location>
        <begin position="280"/>
        <end position="294"/>
    </location>
</feature>
<feature type="transmembrane region" description="Helical" evidence="2">
    <location>
        <begin position="6"/>
        <end position="25"/>
    </location>
</feature>
<dbReference type="Proteomes" id="UP000661858">
    <property type="component" value="Unassembled WGS sequence"/>
</dbReference>
<evidence type="ECO:0000313" key="4">
    <source>
        <dbReference type="Proteomes" id="UP000661858"/>
    </source>
</evidence>
<sequence>MDLAGIGAISAAAVALVGIPAAIAVGRMQLKAGLRTAEATWHAALVQADASYRAAMDTVRATASANQDQWRRGVRRDAFVRFLTISSELQHVELPEDPEVTEEEIRNAEKALRQIVDQAETAYHIVCLESANLQDTATRLLHAIRHYARGYWRLAATERAINTLSAIEEENRIHFDEVHAALGALATAGNAIDEVGHYRDVERAHNRARAVLCRVPGLSERHQRVILSANRHGLPNNRAQRRELQESRQAFLAAAQADLNAPAAGHFPGSYSLASPDDGQLTSTPSRHQPQSGVPSRDGAG</sequence>
<protein>
    <submittedName>
        <fullName evidence="3">Uncharacterized protein</fullName>
    </submittedName>
</protein>